<feature type="repeat" description="WD" evidence="4">
    <location>
        <begin position="194"/>
        <end position="225"/>
    </location>
</feature>
<protein>
    <recommendedName>
        <fullName evidence="3">Probable cytosolic iron-sulfur protein assembly protein CIAO1 homolog</fullName>
    </recommendedName>
</protein>
<keyword evidence="6" id="KW-1185">Reference proteome</keyword>
<feature type="repeat" description="WD" evidence="4">
    <location>
        <begin position="155"/>
        <end position="180"/>
    </location>
</feature>
<dbReference type="InterPro" id="IPR001680">
    <property type="entry name" value="WD40_rpt"/>
</dbReference>
<dbReference type="GO" id="GO:0016226">
    <property type="term" value="P:iron-sulfur cluster assembly"/>
    <property type="evidence" value="ECO:0007669"/>
    <property type="project" value="UniProtKB-UniRule"/>
</dbReference>
<dbReference type="Gene3D" id="2.130.10.10">
    <property type="entry name" value="YVTN repeat-like/Quinoprotein amine dehydrogenase"/>
    <property type="match status" value="2"/>
</dbReference>
<dbReference type="SMART" id="SM00320">
    <property type="entry name" value="WD40"/>
    <property type="match status" value="7"/>
</dbReference>
<feature type="repeat" description="WD" evidence="4">
    <location>
        <begin position="17"/>
        <end position="45"/>
    </location>
</feature>
<dbReference type="GO" id="GO:0097361">
    <property type="term" value="C:cytosolic [4Fe-4S] assembly targeting complex"/>
    <property type="evidence" value="ECO:0007669"/>
    <property type="project" value="InterPro"/>
</dbReference>
<dbReference type="InterPro" id="IPR028608">
    <property type="entry name" value="CIAO1/Cia1"/>
</dbReference>
<dbReference type="Pfam" id="PF00400">
    <property type="entry name" value="WD40"/>
    <property type="match status" value="6"/>
</dbReference>
<dbReference type="InterPro" id="IPR020472">
    <property type="entry name" value="WD40_PAC1"/>
</dbReference>
<dbReference type="PRINTS" id="PR00320">
    <property type="entry name" value="GPROTEINBRPT"/>
</dbReference>
<dbReference type="PANTHER" id="PTHR19920:SF0">
    <property type="entry name" value="CYTOSOLIC IRON-SULFUR PROTEIN ASSEMBLY PROTEIN CIAO1-RELATED"/>
    <property type="match status" value="1"/>
</dbReference>
<dbReference type="EMBL" id="KB007909">
    <property type="protein sequence ID" value="ELR20629.1"/>
    <property type="molecule type" value="Genomic_DNA"/>
</dbReference>
<dbReference type="STRING" id="1257118.L8H563"/>
<evidence type="ECO:0000256" key="3">
    <source>
        <dbReference type="HAMAP-Rule" id="MF_03037"/>
    </source>
</evidence>
<dbReference type="AlphaFoldDB" id="L8H563"/>
<dbReference type="Proteomes" id="UP000011083">
    <property type="component" value="Unassembled WGS sequence"/>
</dbReference>
<comment type="function">
    <text evidence="3">Essential component of the cytosolic iron-sulfur (Fe/S) protein assembly machinery. Required for the maturation of extramitochondrial Fe/S proteins.</text>
</comment>
<keyword evidence="1 4" id="KW-0853">WD repeat</keyword>
<dbReference type="SUPFAM" id="SSF50978">
    <property type="entry name" value="WD40 repeat-like"/>
    <property type="match status" value="1"/>
</dbReference>
<dbReference type="RefSeq" id="XP_004344032.1">
    <property type="nucleotide sequence ID" value="XM_004343982.1"/>
</dbReference>
<accession>L8H563</accession>
<dbReference type="InterPro" id="IPR036322">
    <property type="entry name" value="WD40_repeat_dom_sf"/>
</dbReference>
<evidence type="ECO:0000313" key="5">
    <source>
        <dbReference type="EMBL" id="ELR20629.1"/>
    </source>
</evidence>
<name>L8H563_ACACF</name>
<keyword evidence="2" id="KW-0677">Repeat</keyword>
<reference evidence="5 6" key="1">
    <citation type="journal article" date="2013" name="Genome Biol.">
        <title>Genome of Acanthamoeba castellanii highlights extensive lateral gene transfer and early evolution of tyrosine kinase signaling.</title>
        <authorList>
            <person name="Clarke M."/>
            <person name="Lohan A.J."/>
            <person name="Liu B."/>
            <person name="Lagkouvardos I."/>
            <person name="Roy S."/>
            <person name="Zafar N."/>
            <person name="Bertelli C."/>
            <person name="Schilde C."/>
            <person name="Kianianmomeni A."/>
            <person name="Burglin T.R."/>
            <person name="Frech C."/>
            <person name="Turcotte B."/>
            <person name="Kopec K.O."/>
            <person name="Synnott J.M."/>
            <person name="Choo C."/>
            <person name="Paponov I."/>
            <person name="Finkler A."/>
            <person name="Soon Heng Tan C."/>
            <person name="Hutchins A.P."/>
            <person name="Weinmeier T."/>
            <person name="Rattei T."/>
            <person name="Chu J.S."/>
            <person name="Gimenez G."/>
            <person name="Irimia M."/>
            <person name="Rigden D.J."/>
            <person name="Fitzpatrick D.A."/>
            <person name="Lorenzo-Morales J."/>
            <person name="Bateman A."/>
            <person name="Chiu C.H."/>
            <person name="Tang P."/>
            <person name="Hegemann P."/>
            <person name="Fromm H."/>
            <person name="Raoult D."/>
            <person name="Greub G."/>
            <person name="Miranda-Saavedra D."/>
            <person name="Chen N."/>
            <person name="Nash P."/>
            <person name="Ginger M.L."/>
            <person name="Horn M."/>
            <person name="Schaap P."/>
            <person name="Caler L."/>
            <person name="Loftus B."/>
        </authorList>
    </citation>
    <scope>NUCLEOTIDE SEQUENCE [LARGE SCALE GENOMIC DNA]</scope>
    <source>
        <strain evidence="5 6">Neff</strain>
    </source>
</reference>
<evidence type="ECO:0000256" key="1">
    <source>
        <dbReference type="ARBA" id="ARBA00022574"/>
    </source>
</evidence>
<dbReference type="HAMAP" id="MF_03037">
    <property type="entry name" value="ciao1"/>
    <property type="match status" value="1"/>
</dbReference>
<organism evidence="5 6">
    <name type="scientific">Acanthamoeba castellanii (strain ATCC 30010 / Neff)</name>
    <dbReference type="NCBI Taxonomy" id="1257118"/>
    <lineage>
        <taxon>Eukaryota</taxon>
        <taxon>Amoebozoa</taxon>
        <taxon>Discosea</taxon>
        <taxon>Longamoebia</taxon>
        <taxon>Centramoebida</taxon>
        <taxon>Acanthamoebidae</taxon>
        <taxon>Acanthamoeba</taxon>
    </lineage>
</organism>
<dbReference type="PROSITE" id="PS50294">
    <property type="entry name" value="WD_REPEATS_REGION"/>
    <property type="match status" value="3"/>
</dbReference>
<evidence type="ECO:0000256" key="4">
    <source>
        <dbReference type="PROSITE-ProRule" id="PRU00221"/>
    </source>
</evidence>
<dbReference type="GeneID" id="14921497"/>
<evidence type="ECO:0000313" key="6">
    <source>
        <dbReference type="Proteomes" id="UP000011083"/>
    </source>
</evidence>
<dbReference type="InterPro" id="IPR015943">
    <property type="entry name" value="WD40/YVTN_repeat-like_dom_sf"/>
</dbReference>
<proteinExistence type="inferred from homology"/>
<dbReference type="PANTHER" id="PTHR19920">
    <property type="entry name" value="WD40 PROTEIN CIAO1"/>
    <property type="match status" value="1"/>
</dbReference>
<dbReference type="OMA" id="MPILASC"/>
<dbReference type="OrthoDB" id="284782at2759"/>
<dbReference type="KEGG" id="acan:ACA1_053630"/>
<comment type="similarity">
    <text evidence="3">Belongs to the WD repeat CIA1 family.</text>
</comment>
<evidence type="ECO:0000256" key="2">
    <source>
        <dbReference type="ARBA" id="ARBA00022737"/>
    </source>
</evidence>
<feature type="repeat" description="WD" evidence="4">
    <location>
        <begin position="357"/>
        <end position="379"/>
    </location>
</feature>
<gene>
    <name evidence="5" type="ORF">ACA1_053630</name>
</gene>
<dbReference type="PROSITE" id="PS50082">
    <property type="entry name" value="WD_REPEATS_2"/>
    <property type="match status" value="5"/>
</dbReference>
<dbReference type="VEuPathDB" id="AmoebaDB:ACA1_053630"/>
<feature type="repeat" description="WD" evidence="4">
    <location>
        <begin position="111"/>
        <end position="143"/>
    </location>
</feature>
<sequence>MEVDASASFEITQVKALQGHSDRVWHLAWSPSGNLLASCSGDKTILSSSSSSSSSATNNEHWPLALFRGPAHLLHLAAAVSALVVVAVVAREHIHLWGREGTEWVCKAILEEGHQRTIRRVEWSPCGRYLASASFDATTSIWENQQGEFECIATLEGHENEVKGVAWDASGALLATSSRDKMESNKEFECVSVLHGHTQDVKSVKWHPTKEVLVSCSYDDTIKLWADDQDDWYCLDTLTGHTSTVWEVALSKDGERMGTATHHHHHHHHHQYSPPHRLRMASTGDIIRVDWSAGGLIVSGAADDTLRIFALDAASSSADGHQEPYRLLCEKTQAHSSDINCAQNVEPMALHTWCPTDPTLLASCGDDNAVRIWQVARKA</sequence>
<dbReference type="CDD" id="cd00200">
    <property type="entry name" value="WD40"/>
    <property type="match status" value="1"/>
</dbReference>